<evidence type="ECO:0000313" key="2">
    <source>
        <dbReference type="Proteomes" id="UP000230052"/>
    </source>
</evidence>
<dbReference type="AlphaFoldDB" id="A0A2J0KST0"/>
<dbReference type="Proteomes" id="UP000230052">
    <property type="component" value="Unassembled WGS sequence"/>
</dbReference>
<evidence type="ECO:0000313" key="1">
    <source>
        <dbReference type="EMBL" id="PIU41571.1"/>
    </source>
</evidence>
<dbReference type="EMBL" id="PEWV01000043">
    <property type="protein sequence ID" value="PIU41571.1"/>
    <property type="molecule type" value="Genomic_DNA"/>
</dbReference>
<name>A0A2J0KST0_9BACT</name>
<gene>
    <name evidence="1" type="ORF">COS99_04735</name>
</gene>
<sequence length="653" mass="72142">QFFDALTDSFESIGYSQTPEEFRANLDKFVALIADNEVLLSKVDYYTAVERAILDCLALGDQVPDSDEEWLYILKRKKDADPYFTAKTAERALSAAQEIMKAYEFVSHDDSTHVFLGGDGTYWYILDRLLRPGELGAKTRHHYISKLSLFSQEELEAWRKVAAFDNTSPDSLSYISHMYIVMGDMINTALKESQVDGKSDEKSFWSILRSKFADEMKKGERDVRISKDIVIRWDFRSIVEGLIDDFMGSVGSDEKNMLIYDIGTFGVQPLLLKCGVEYRWPHKNVAVRIKVAGGSPFKDSGFSWVDERPLDTASIEAHQFTQLDIDHRLGAKKLQPRPTSERLSAAINLLALYHVVQTEKTASRSSVSPNAIIGILPTAGKVVAGGIGEALRLLIGSPLSTGAMSENAVTEKANSQLDKLNAAMTLKLREAGKPVAAIAGVADINTLVTDVNGEYKVIRESGIEAMIRANGEKGIFRQFVLVREGNQEDMKKLGVLGLDVTDRLVIVLPEVLGEGVTLTDFLVETLNDERRGVAGISNDRISVAFAMDTKNTKGVENIINNDIASKKNEAVKYVVISPEELQFNSIAYNLSHIMAGIIISGSGKLDLLAIGYKDKNSLKELFKNISIAIITPQQISNEVDDIMNMVTQAESSA</sequence>
<organism evidence="1 2">
    <name type="scientific">Candidatus Aquitaenariimonas noxiae</name>
    <dbReference type="NCBI Taxonomy" id="1974741"/>
    <lineage>
        <taxon>Bacteria</taxon>
        <taxon>Pseudomonadati</taxon>
        <taxon>Candidatus Omnitrophota</taxon>
        <taxon>Candidatus Aquitaenariimonas</taxon>
    </lineage>
</organism>
<comment type="caution">
    <text evidence="1">The sequence shown here is derived from an EMBL/GenBank/DDBJ whole genome shotgun (WGS) entry which is preliminary data.</text>
</comment>
<feature type="non-terminal residue" evidence="1">
    <location>
        <position position="1"/>
    </location>
</feature>
<reference evidence="1 2" key="1">
    <citation type="submission" date="2017-09" db="EMBL/GenBank/DDBJ databases">
        <title>Depth-based differentiation of microbial function through sediment-hosted aquifers and enrichment of novel symbionts in the deep terrestrial subsurface.</title>
        <authorList>
            <person name="Probst A.J."/>
            <person name="Ladd B."/>
            <person name="Jarett J.K."/>
            <person name="Geller-Mcgrath D.E."/>
            <person name="Sieber C.M."/>
            <person name="Emerson J.B."/>
            <person name="Anantharaman K."/>
            <person name="Thomas B.C."/>
            <person name="Malmstrom R."/>
            <person name="Stieglmeier M."/>
            <person name="Klingl A."/>
            <person name="Woyke T."/>
            <person name="Ryan C.M."/>
            <person name="Banfield J.F."/>
        </authorList>
    </citation>
    <scope>NUCLEOTIDE SEQUENCE [LARGE SCALE GENOMIC DNA]</scope>
    <source>
        <strain evidence="1">CG07_land_8_20_14_0_80_42_15</strain>
    </source>
</reference>
<proteinExistence type="predicted"/>
<protein>
    <submittedName>
        <fullName evidence="1">Uncharacterized protein</fullName>
    </submittedName>
</protein>
<accession>A0A2J0KST0</accession>